<feature type="transmembrane region" description="Helical" evidence="1">
    <location>
        <begin position="230"/>
        <end position="250"/>
    </location>
</feature>
<evidence type="ECO:0000313" key="2">
    <source>
        <dbReference type="EMBL" id="TFL00224.1"/>
    </source>
</evidence>
<feature type="transmembrane region" description="Helical" evidence="1">
    <location>
        <begin position="271"/>
        <end position="293"/>
    </location>
</feature>
<accession>A0A5C3QPF6</accession>
<sequence length="358" mass="39295">MDSVDAADMAISGPGPYGPAQLCDRALFQHFTSILATTFLYGIVYALHLVLAACTLAVVTRRRKNAPHYRKHAAFVIALVVVGTVNIAAWIAPLPRCDRVMTQSNLEQERMLAIAVFIDRKDLDTLGIYIPDMNTTRLKFYDEQLRNINVPMGEYRRVQDAAALLLSILVQCFLLYRCHLLFPRKSVIGGLGLLLAAVVGLGAYNIVLLYGDSALNFSMYGQYSMFPRVYWALALTFNIGVNMLIIIRLLRLRARVLSALGQEYASVYTGLAAMLMESSLLYSVVLIVAYLALPGGGGANSVFSPLVAQVEAISSELIILRFALGRAISKQDVATITAGRPQVLNRNSPAETSRVFAR</sequence>
<evidence type="ECO:0000256" key="1">
    <source>
        <dbReference type="SAM" id="Phobius"/>
    </source>
</evidence>
<keyword evidence="1" id="KW-1133">Transmembrane helix</keyword>
<organism evidence="2 3">
    <name type="scientific">Pterulicium gracile</name>
    <dbReference type="NCBI Taxonomy" id="1884261"/>
    <lineage>
        <taxon>Eukaryota</taxon>
        <taxon>Fungi</taxon>
        <taxon>Dikarya</taxon>
        <taxon>Basidiomycota</taxon>
        <taxon>Agaricomycotina</taxon>
        <taxon>Agaricomycetes</taxon>
        <taxon>Agaricomycetidae</taxon>
        <taxon>Agaricales</taxon>
        <taxon>Pleurotineae</taxon>
        <taxon>Pterulaceae</taxon>
        <taxon>Pterulicium</taxon>
    </lineage>
</organism>
<keyword evidence="3" id="KW-1185">Reference proteome</keyword>
<name>A0A5C3QPF6_9AGAR</name>
<keyword evidence="1" id="KW-0812">Transmembrane</keyword>
<reference evidence="2 3" key="1">
    <citation type="journal article" date="2019" name="Nat. Ecol. Evol.">
        <title>Megaphylogeny resolves global patterns of mushroom evolution.</title>
        <authorList>
            <person name="Varga T."/>
            <person name="Krizsan K."/>
            <person name="Foldi C."/>
            <person name="Dima B."/>
            <person name="Sanchez-Garcia M."/>
            <person name="Sanchez-Ramirez S."/>
            <person name="Szollosi G.J."/>
            <person name="Szarkandi J.G."/>
            <person name="Papp V."/>
            <person name="Albert L."/>
            <person name="Andreopoulos W."/>
            <person name="Angelini C."/>
            <person name="Antonin V."/>
            <person name="Barry K.W."/>
            <person name="Bougher N.L."/>
            <person name="Buchanan P."/>
            <person name="Buyck B."/>
            <person name="Bense V."/>
            <person name="Catcheside P."/>
            <person name="Chovatia M."/>
            <person name="Cooper J."/>
            <person name="Damon W."/>
            <person name="Desjardin D."/>
            <person name="Finy P."/>
            <person name="Geml J."/>
            <person name="Haridas S."/>
            <person name="Hughes K."/>
            <person name="Justo A."/>
            <person name="Karasinski D."/>
            <person name="Kautmanova I."/>
            <person name="Kiss B."/>
            <person name="Kocsube S."/>
            <person name="Kotiranta H."/>
            <person name="LaButti K.M."/>
            <person name="Lechner B.E."/>
            <person name="Liimatainen K."/>
            <person name="Lipzen A."/>
            <person name="Lukacs Z."/>
            <person name="Mihaltcheva S."/>
            <person name="Morgado L.N."/>
            <person name="Niskanen T."/>
            <person name="Noordeloos M.E."/>
            <person name="Ohm R.A."/>
            <person name="Ortiz-Santana B."/>
            <person name="Ovrebo C."/>
            <person name="Racz N."/>
            <person name="Riley R."/>
            <person name="Savchenko A."/>
            <person name="Shiryaev A."/>
            <person name="Soop K."/>
            <person name="Spirin V."/>
            <person name="Szebenyi C."/>
            <person name="Tomsovsky M."/>
            <person name="Tulloss R.E."/>
            <person name="Uehling J."/>
            <person name="Grigoriev I.V."/>
            <person name="Vagvolgyi C."/>
            <person name="Papp T."/>
            <person name="Martin F.M."/>
            <person name="Miettinen O."/>
            <person name="Hibbett D.S."/>
            <person name="Nagy L.G."/>
        </authorList>
    </citation>
    <scope>NUCLEOTIDE SEQUENCE [LARGE SCALE GENOMIC DNA]</scope>
    <source>
        <strain evidence="2 3">CBS 309.79</strain>
    </source>
</reference>
<evidence type="ECO:0000313" key="3">
    <source>
        <dbReference type="Proteomes" id="UP000305067"/>
    </source>
</evidence>
<feature type="transmembrane region" description="Helical" evidence="1">
    <location>
        <begin position="188"/>
        <end position="210"/>
    </location>
</feature>
<feature type="transmembrane region" description="Helical" evidence="1">
    <location>
        <begin position="39"/>
        <end position="60"/>
    </location>
</feature>
<feature type="transmembrane region" description="Helical" evidence="1">
    <location>
        <begin position="72"/>
        <end position="92"/>
    </location>
</feature>
<dbReference type="EMBL" id="ML178829">
    <property type="protein sequence ID" value="TFL00224.1"/>
    <property type="molecule type" value="Genomic_DNA"/>
</dbReference>
<gene>
    <name evidence="2" type="ORF">BDV98DRAFT_656723</name>
</gene>
<dbReference type="Proteomes" id="UP000305067">
    <property type="component" value="Unassembled WGS sequence"/>
</dbReference>
<proteinExistence type="predicted"/>
<feature type="transmembrane region" description="Helical" evidence="1">
    <location>
        <begin position="158"/>
        <end position="176"/>
    </location>
</feature>
<protein>
    <submittedName>
        <fullName evidence="2">Uncharacterized protein</fullName>
    </submittedName>
</protein>
<dbReference type="OrthoDB" id="2905268at2759"/>
<keyword evidence="1" id="KW-0472">Membrane</keyword>
<dbReference type="AlphaFoldDB" id="A0A5C3QPF6"/>